<organism evidence="2 3">
    <name type="scientific">Dichotomopilus funicola</name>
    <dbReference type="NCBI Taxonomy" id="1934379"/>
    <lineage>
        <taxon>Eukaryota</taxon>
        <taxon>Fungi</taxon>
        <taxon>Dikarya</taxon>
        <taxon>Ascomycota</taxon>
        <taxon>Pezizomycotina</taxon>
        <taxon>Sordariomycetes</taxon>
        <taxon>Sordariomycetidae</taxon>
        <taxon>Sordariales</taxon>
        <taxon>Chaetomiaceae</taxon>
        <taxon>Dichotomopilus</taxon>
    </lineage>
</organism>
<evidence type="ECO:0000313" key="2">
    <source>
        <dbReference type="EMBL" id="KAK4145093.1"/>
    </source>
</evidence>
<dbReference type="Pfam" id="PF01814">
    <property type="entry name" value="Hemerythrin"/>
    <property type="match status" value="1"/>
</dbReference>
<dbReference type="Gene3D" id="1.20.120.520">
    <property type="entry name" value="nmb1532 protein domain like"/>
    <property type="match status" value="1"/>
</dbReference>
<dbReference type="PANTHER" id="PTHR38048">
    <property type="entry name" value="EXPRESSED PROTEIN"/>
    <property type="match status" value="1"/>
</dbReference>
<reference evidence="2" key="1">
    <citation type="journal article" date="2023" name="Mol. Phylogenet. Evol.">
        <title>Genome-scale phylogeny and comparative genomics of the fungal order Sordariales.</title>
        <authorList>
            <person name="Hensen N."/>
            <person name="Bonometti L."/>
            <person name="Westerberg I."/>
            <person name="Brannstrom I.O."/>
            <person name="Guillou S."/>
            <person name="Cros-Aarteil S."/>
            <person name="Calhoun S."/>
            <person name="Haridas S."/>
            <person name="Kuo A."/>
            <person name="Mondo S."/>
            <person name="Pangilinan J."/>
            <person name="Riley R."/>
            <person name="LaButti K."/>
            <person name="Andreopoulos B."/>
            <person name="Lipzen A."/>
            <person name="Chen C."/>
            <person name="Yan M."/>
            <person name="Daum C."/>
            <person name="Ng V."/>
            <person name="Clum A."/>
            <person name="Steindorff A."/>
            <person name="Ohm R.A."/>
            <person name="Martin F."/>
            <person name="Silar P."/>
            <person name="Natvig D.O."/>
            <person name="Lalanne C."/>
            <person name="Gautier V."/>
            <person name="Ament-Velasquez S.L."/>
            <person name="Kruys A."/>
            <person name="Hutchinson M.I."/>
            <person name="Powell A.J."/>
            <person name="Barry K."/>
            <person name="Miller A.N."/>
            <person name="Grigoriev I.V."/>
            <person name="Debuchy R."/>
            <person name="Gladieux P."/>
            <person name="Hiltunen Thoren M."/>
            <person name="Johannesson H."/>
        </authorList>
    </citation>
    <scope>NUCLEOTIDE SEQUENCE</scope>
    <source>
        <strain evidence="2">CBS 141.50</strain>
    </source>
</reference>
<evidence type="ECO:0000259" key="1">
    <source>
        <dbReference type="Pfam" id="PF01814"/>
    </source>
</evidence>
<dbReference type="InterPro" id="IPR012312">
    <property type="entry name" value="Hemerythrin-like"/>
</dbReference>
<dbReference type="RefSeq" id="XP_062638464.1">
    <property type="nucleotide sequence ID" value="XM_062776773.1"/>
</dbReference>
<evidence type="ECO:0000313" key="3">
    <source>
        <dbReference type="Proteomes" id="UP001302676"/>
    </source>
</evidence>
<comment type="caution">
    <text evidence="2">The sequence shown here is derived from an EMBL/GenBank/DDBJ whole genome shotgun (WGS) entry which is preliminary data.</text>
</comment>
<accession>A0AAN6V576</accession>
<feature type="domain" description="Hemerythrin-like" evidence="1">
    <location>
        <begin position="37"/>
        <end position="158"/>
    </location>
</feature>
<protein>
    <submittedName>
        <fullName evidence="2">Hemerythrin HHE cation binding domain-containing protein</fullName>
    </submittedName>
</protein>
<dbReference type="Proteomes" id="UP001302676">
    <property type="component" value="Unassembled WGS sequence"/>
</dbReference>
<dbReference type="EMBL" id="MU853571">
    <property type="protein sequence ID" value="KAK4145093.1"/>
    <property type="molecule type" value="Genomic_DNA"/>
</dbReference>
<keyword evidence="3" id="KW-1185">Reference proteome</keyword>
<gene>
    <name evidence="2" type="ORF">C8A04DRAFT_10954</name>
</gene>
<name>A0AAN6V576_9PEZI</name>
<dbReference type="GeneID" id="87813386"/>
<sequence>MAPVYADHPFKTLNTPIFLAKSENEKAESDVLDEIASEMVNVHNMFIRGLNSIYLQAPHIKPADEKLFARYILGWYHGLHSHHAGEEKSFFPAVERMTGVQGIMDTNKDQHEAFHDGFEALQVYCKAVLAGTEKYDGAKLVGLVDGFAPVLVQHLNDEIPTILSLRKYGDKMDGLMKVLEDEAQEAMKEIGLGGMVCLFANVDLKFENGMWANWPPAPAPVLFLVKSILWWFYPERKFGAVDRAGNMQPLYAVPQTE</sequence>
<dbReference type="CDD" id="cd12108">
    <property type="entry name" value="Hr-like"/>
    <property type="match status" value="1"/>
</dbReference>
<dbReference type="InterPro" id="IPR053206">
    <property type="entry name" value="Dimeric_xanthone_biosynth"/>
</dbReference>
<reference evidence="2" key="2">
    <citation type="submission" date="2023-05" db="EMBL/GenBank/DDBJ databases">
        <authorList>
            <consortium name="Lawrence Berkeley National Laboratory"/>
            <person name="Steindorff A."/>
            <person name="Hensen N."/>
            <person name="Bonometti L."/>
            <person name="Westerberg I."/>
            <person name="Brannstrom I.O."/>
            <person name="Guillou S."/>
            <person name="Cros-Aarteil S."/>
            <person name="Calhoun S."/>
            <person name="Haridas S."/>
            <person name="Kuo A."/>
            <person name="Mondo S."/>
            <person name="Pangilinan J."/>
            <person name="Riley R."/>
            <person name="Labutti K."/>
            <person name="Andreopoulos B."/>
            <person name="Lipzen A."/>
            <person name="Chen C."/>
            <person name="Yanf M."/>
            <person name="Daum C."/>
            <person name="Ng V."/>
            <person name="Clum A."/>
            <person name="Ohm R."/>
            <person name="Martin F."/>
            <person name="Silar P."/>
            <person name="Natvig D."/>
            <person name="Lalanne C."/>
            <person name="Gautier V."/>
            <person name="Ament-Velasquez S.L."/>
            <person name="Kruys A."/>
            <person name="Hutchinson M.I."/>
            <person name="Powell A.J."/>
            <person name="Barry K."/>
            <person name="Miller A.N."/>
            <person name="Grigoriev I.V."/>
            <person name="Debuchy R."/>
            <person name="Gladieux P."/>
            <person name="Thoren M.H."/>
            <person name="Johannesson H."/>
        </authorList>
    </citation>
    <scope>NUCLEOTIDE SEQUENCE</scope>
    <source>
        <strain evidence="2">CBS 141.50</strain>
    </source>
</reference>
<dbReference type="PANTHER" id="PTHR38048:SF2">
    <property type="entry name" value="HEMERYTHRIN-LIKE DOMAIN-CONTAINING PROTEIN"/>
    <property type="match status" value="1"/>
</dbReference>
<proteinExistence type="predicted"/>
<dbReference type="AlphaFoldDB" id="A0AAN6V576"/>